<evidence type="ECO:0000313" key="3">
    <source>
        <dbReference type="Proteomes" id="UP000249890"/>
    </source>
</evidence>
<organism evidence="2 3">
    <name type="scientific">Paenibacillus donghaensis</name>
    <dbReference type="NCBI Taxonomy" id="414771"/>
    <lineage>
        <taxon>Bacteria</taxon>
        <taxon>Bacillati</taxon>
        <taxon>Bacillota</taxon>
        <taxon>Bacilli</taxon>
        <taxon>Bacillales</taxon>
        <taxon>Paenibacillaceae</taxon>
        <taxon>Paenibacillus</taxon>
    </lineage>
</organism>
<dbReference type="OrthoDB" id="2077964at2"/>
<proteinExistence type="predicted"/>
<dbReference type="AlphaFoldDB" id="A0A2Z2K833"/>
<feature type="compositionally biased region" description="Basic and acidic residues" evidence="1">
    <location>
        <begin position="513"/>
        <end position="525"/>
    </location>
</feature>
<feature type="compositionally biased region" description="Polar residues" evidence="1">
    <location>
        <begin position="7"/>
        <end position="27"/>
    </location>
</feature>
<reference evidence="2 3" key="1">
    <citation type="submission" date="2017-06" db="EMBL/GenBank/DDBJ databases">
        <title>Complete genome sequence of Paenibacillus donghaensis KCTC 13049T isolated from East Sea sediment, South Korea.</title>
        <authorList>
            <person name="Jung B.K."/>
            <person name="Hong S.-J."/>
            <person name="Shin J.-H."/>
        </authorList>
    </citation>
    <scope>NUCLEOTIDE SEQUENCE [LARGE SCALE GENOMIC DNA]</scope>
    <source>
        <strain evidence="2 3">KCTC 13049</strain>
    </source>
</reference>
<evidence type="ECO:0000256" key="1">
    <source>
        <dbReference type="SAM" id="MobiDB-lite"/>
    </source>
</evidence>
<protein>
    <recommendedName>
        <fullName evidence="4">Phage portal protein</fullName>
    </recommendedName>
</protein>
<feature type="region of interest" description="Disordered" evidence="1">
    <location>
        <begin position="1"/>
        <end position="27"/>
    </location>
</feature>
<dbReference type="Proteomes" id="UP000249890">
    <property type="component" value="Chromosome"/>
</dbReference>
<evidence type="ECO:0000313" key="2">
    <source>
        <dbReference type="EMBL" id="ASA22746.1"/>
    </source>
</evidence>
<feature type="region of interest" description="Disordered" evidence="1">
    <location>
        <begin position="492"/>
        <end position="525"/>
    </location>
</feature>
<name>A0A2Z2K833_9BACL</name>
<gene>
    <name evidence="2" type="ORF">B9T62_19255</name>
</gene>
<dbReference type="KEGG" id="pdh:B9T62_19255"/>
<keyword evidence="3" id="KW-1185">Reference proteome</keyword>
<dbReference type="EMBL" id="CP021780">
    <property type="protein sequence ID" value="ASA22746.1"/>
    <property type="molecule type" value="Genomic_DNA"/>
</dbReference>
<sequence length="525" mass="59238">MTKATKKTTSLPTTSDEQTITPSTSQPIEQVNEEYALQFAQSMARAYQNSTLLSPLWQNELLKNLNMSPTVFSRDKIEELIKNPRANEDALKDLGQYLYNAVMQFNRLVNYYATLLTFDHFIVHTNADDEDVKSSAYKKSRKKAVECLDKIVPKLTFPNILRGVILEDAKFYYIREFGESIAFQEMPSKYCKIVDKTEYGYQYAFNMYYFLQSGVDINSFAPEFLGFLEDFKNDKNKKNIHHYWQPLDPIKAPVFKFDETRAGLTPPLMGLFLDSAEIDQYKKLLKTKTELETWKIIVGKIPMKQDNKGAVVANNFAIDPIVAGQYTAILQAGVPTGVKVATTPFELDTVDFSQSQSQNNIIGYGQENFYNSAGSTPVLFGAGAVNASGLQASIKVDEAYVTHMYRQFERFLNAYLKSKTGRFRFKVVFPDLTIFNKDEKFEKYLKAGQFGFSKTLVSLAMGINAEDMQNLLSYENSINLVEKYLLPLQSSHVQNGDDEGGAPKSAAADVGDAGEKTRDLDGNAR</sequence>
<evidence type="ECO:0008006" key="4">
    <source>
        <dbReference type="Google" id="ProtNLM"/>
    </source>
</evidence>
<accession>A0A2Z2K833</accession>
<dbReference type="RefSeq" id="WP_087916744.1">
    <property type="nucleotide sequence ID" value="NZ_CP021780.1"/>
</dbReference>